<dbReference type="PATRIC" id="fig|1220535.3.peg.1608"/>
<accession>J9DEP5</accession>
<dbReference type="Proteomes" id="UP000004836">
    <property type="component" value="Unassembled WGS sequence"/>
</dbReference>
<comment type="caution">
    <text evidence="1">The sequence shown here is derived from an EMBL/GenBank/DDBJ whole genome shotgun (WGS) entry which is preliminary data.</text>
</comment>
<evidence type="ECO:0000313" key="1">
    <source>
        <dbReference type="EMBL" id="EJW20588.1"/>
    </source>
</evidence>
<evidence type="ECO:0008006" key="3">
    <source>
        <dbReference type="Google" id="ProtNLM"/>
    </source>
</evidence>
<gene>
    <name evidence="1" type="ORF">IMCC14465_16160</name>
</gene>
<proteinExistence type="predicted"/>
<dbReference type="AlphaFoldDB" id="J9DEP5"/>
<name>J9DEP5_9PROT</name>
<dbReference type="EMBL" id="ALYF01000007">
    <property type="protein sequence ID" value="EJW20588.1"/>
    <property type="molecule type" value="Genomic_DNA"/>
</dbReference>
<keyword evidence="2" id="KW-1185">Reference proteome</keyword>
<sequence length="497" mass="57129">MKEGLRFDWYEKQHHPFFEHIIQTLIDDCYRAAAFKNKGSTREQKLRSLVGVVVSSLYSSYYSLPFGTQYISYPLSPKDYKLGDTQKVNFNSDYAILLFTVLKQKKWISIVPGRQKEAYTRIRASGELKKLFIEAGLRWATQEPKEKSKLIILRDRKPNPNTKAKKKYIKFGVPVPASTEVQDYRDELYSFNQFLCQNCVSLNLNDTQLVQLGAELKNRKENEQSEDDQLKLSSLNFGRVQLRRIFSRGSMTKGGRFYGGWWQSLPSIYRGHILINNLKTVEVDYSGMSLRIFAALKQEKLAIHEDIYNLGFEGWLGDKDPRRKPVKTFVNAMLNDEAGNYRLSKEEQALTKLSHEKLKEALFTKYPWLEDAIHAGVGLETQFIDSQIAMTVMQDMMAEGILVLPIHDSFIIRASFQETLINSMKAAYYTHLGKNISTSVDGTRLAKHFNLTKNEFKSLSHSNDDIINLADVDIQSEDSSVMDSYVSSWNMLMSNEA</sequence>
<protein>
    <recommendedName>
        <fullName evidence="3">DNA-directed DNA polymerase family A palm domain-containing protein</fullName>
    </recommendedName>
</protein>
<dbReference type="STRING" id="1220535.IMCC14465_16160"/>
<evidence type="ECO:0000313" key="2">
    <source>
        <dbReference type="Proteomes" id="UP000004836"/>
    </source>
</evidence>
<organism evidence="1 2">
    <name type="scientific">alpha proteobacterium IMCC14465</name>
    <dbReference type="NCBI Taxonomy" id="1220535"/>
    <lineage>
        <taxon>Bacteria</taxon>
        <taxon>Pseudomonadati</taxon>
        <taxon>Pseudomonadota</taxon>
        <taxon>Alphaproteobacteria</taxon>
        <taxon>PS1 clade</taxon>
    </lineage>
</organism>
<dbReference type="eggNOG" id="ENOG50335X0">
    <property type="taxonomic scope" value="Bacteria"/>
</dbReference>
<dbReference type="OrthoDB" id="7059994at2"/>
<reference evidence="1 2" key="1">
    <citation type="journal article" date="2012" name="J. Bacteriol.">
        <title>Genome Sequence of Strain IMCC14465, Isolated from the East Sea, Belonging to the PS1 Clade of Alphaproteobacteria.</title>
        <authorList>
            <person name="Yang S.J."/>
            <person name="Kang I."/>
            <person name="Cho J.C."/>
        </authorList>
    </citation>
    <scope>NUCLEOTIDE SEQUENCE [LARGE SCALE GENOMIC DNA]</scope>
    <source>
        <strain evidence="1 2">IMCC14465</strain>
    </source>
</reference>